<gene>
    <name evidence="1" type="ORF">L207DRAFT_598037</name>
</gene>
<accession>A0A2J6RL77</accession>
<evidence type="ECO:0000313" key="1">
    <source>
        <dbReference type="EMBL" id="PMD39247.1"/>
    </source>
</evidence>
<dbReference type="AlphaFoldDB" id="A0A2J6RL77"/>
<name>A0A2J6RL77_HYAVF</name>
<sequence>MRFILITDPPSNDAVIPISNSYNSCPSDRNGLCSFDNVVSVTMISENLTVHTDLLLCVHTIIRFSTS</sequence>
<dbReference type="OrthoDB" id="6509975at2759"/>
<dbReference type="EMBL" id="KZ613947">
    <property type="protein sequence ID" value="PMD39247.1"/>
    <property type="molecule type" value="Genomic_DNA"/>
</dbReference>
<dbReference type="Proteomes" id="UP000235786">
    <property type="component" value="Unassembled WGS sequence"/>
</dbReference>
<proteinExistence type="predicted"/>
<evidence type="ECO:0000313" key="2">
    <source>
        <dbReference type="Proteomes" id="UP000235786"/>
    </source>
</evidence>
<organism evidence="1 2">
    <name type="scientific">Hyaloscypha variabilis (strain UAMH 11265 / GT02V1 / F)</name>
    <name type="common">Meliniomyces variabilis</name>
    <dbReference type="NCBI Taxonomy" id="1149755"/>
    <lineage>
        <taxon>Eukaryota</taxon>
        <taxon>Fungi</taxon>
        <taxon>Dikarya</taxon>
        <taxon>Ascomycota</taxon>
        <taxon>Pezizomycotina</taxon>
        <taxon>Leotiomycetes</taxon>
        <taxon>Helotiales</taxon>
        <taxon>Hyaloscyphaceae</taxon>
        <taxon>Hyaloscypha</taxon>
        <taxon>Hyaloscypha variabilis</taxon>
    </lineage>
</organism>
<reference evidence="1 2" key="1">
    <citation type="submission" date="2016-04" db="EMBL/GenBank/DDBJ databases">
        <title>A degradative enzymes factory behind the ericoid mycorrhizal symbiosis.</title>
        <authorList>
            <consortium name="DOE Joint Genome Institute"/>
            <person name="Martino E."/>
            <person name="Morin E."/>
            <person name="Grelet G."/>
            <person name="Kuo A."/>
            <person name="Kohler A."/>
            <person name="Daghino S."/>
            <person name="Barry K."/>
            <person name="Choi C."/>
            <person name="Cichocki N."/>
            <person name="Clum A."/>
            <person name="Copeland A."/>
            <person name="Hainaut M."/>
            <person name="Haridas S."/>
            <person name="Labutti K."/>
            <person name="Lindquist E."/>
            <person name="Lipzen A."/>
            <person name="Khouja H.-R."/>
            <person name="Murat C."/>
            <person name="Ohm R."/>
            <person name="Olson A."/>
            <person name="Spatafora J."/>
            <person name="Veneault-Fourrey C."/>
            <person name="Henrissat B."/>
            <person name="Grigoriev I."/>
            <person name="Martin F."/>
            <person name="Perotto S."/>
        </authorList>
    </citation>
    <scope>NUCLEOTIDE SEQUENCE [LARGE SCALE GENOMIC DNA]</scope>
    <source>
        <strain evidence="1 2">F</strain>
    </source>
</reference>
<protein>
    <submittedName>
        <fullName evidence="1">Uncharacterized protein</fullName>
    </submittedName>
</protein>
<keyword evidence="2" id="KW-1185">Reference proteome</keyword>